<name>A0A5N4DWU0_CAMDR</name>
<dbReference type="GO" id="GO:0007519">
    <property type="term" value="P:skeletal muscle tissue development"/>
    <property type="evidence" value="ECO:0007669"/>
    <property type="project" value="TreeGrafter"/>
</dbReference>
<evidence type="ECO:0000256" key="2">
    <source>
        <dbReference type="ARBA" id="ARBA00004236"/>
    </source>
</evidence>
<comment type="subcellular location">
    <subcellularLocation>
        <location evidence="2">Cell membrane</location>
    </subcellularLocation>
    <subcellularLocation>
        <location evidence="1">Membrane</location>
        <topology evidence="1">Multi-pass membrane protein</topology>
    </subcellularLocation>
</comment>
<evidence type="ECO:0000256" key="7">
    <source>
        <dbReference type="SAM" id="Phobius"/>
    </source>
</evidence>
<dbReference type="InterPro" id="IPR006916">
    <property type="entry name" value="POPDC1-3"/>
</dbReference>
<evidence type="ECO:0000256" key="3">
    <source>
        <dbReference type="ARBA" id="ARBA00022475"/>
    </source>
</evidence>
<dbReference type="GO" id="GO:0007507">
    <property type="term" value="P:heart development"/>
    <property type="evidence" value="ECO:0007669"/>
    <property type="project" value="TreeGrafter"/>
</dbReference>
<dbReference type="AlphaFoldDB" id="A0A5N4DWU0"/>
<dbReference type="GO" id="GO:0051146">
    <property type="term" value="P:striated muscle cell differentiation"/>
    <property type="evidence" value="ECO:0007669"/>
    <property type="project" value="TreeGrafter"/>
</dbReference>
<dbReference type="GO" id="GO:0030552">
    <property type="term" value="F:cAMP binding"/>
    <property type="evidence" value="ECO:0007669"/>
    <property type="project" value="TreeGrafter"/>
</dbReference>
<dbReference type="GO" id="GO:0042391">
    <property type="term" value="P:regulation of membrane potential"/>
    <property type="evidence" value="ECO:0007669"/>
    <property type="project" value="TreeGrafter"/>
</dbReference>
<proteinExistence type="predicted"/>
<gene>
    <name evidence="9" type="ORF">Cadr_000010097</name>
</gene>
<dbReference type="STRING" id="9838.ENSCDRP00005015956"/>
<evidence type="ECO:0000256" key="5">
    <source>
        <dbReference type="ARBA" id="ARBA00022989"/>
    </source>
</evidence>
<feature type="transmembrane region" description="Helical" evidence="7">
    <location>
        <begin position="29"/>
        <end position="48"/>
    </location>
</feature>
<evidence type="ECO:0000313" key="9">
    <source>
        <dbReference type="EMBL" id="KAB1275470.1"/>
    </source>
</evidence>
<comment type="caution">
    <text evidence="9">The sequence shown here is derived from an EMBL/GenBank/DDBJ whole genome shotgun (WGS) entry which is preliminary data.</text>
</comment>
<keyword evidence="6 7" id="KW-0472">Membrane</keyword>
<evidence type="ECO:0000313" key="10">
    <source>
        <dbReference type="Proteomes" id="UP000299084"/>
    </source>
</evidence>
<dbReference type="EMBL" id="JWIN03000008">
    <property type="protein sequence ID" value="KAB1275470.1"/>
    <property type="molecule type" value="Genomic_DNA"/>
</dbReference>
<protein>
    <submittedName>
        <fullName evidence="9">Blood vessel epicardial substance</fullName>
    </submittedName>
</protein>
<keyword evidence="4 7" id="KW-0812">Transmembrane</keyword>
<evidence type="ECO:0000256" key="4">
    <source>
        <dbReference type="ARBA" id="ARBA00022692"/>
    </source>
</evidence>
<keyword evidence="5 7" id="KW-1133">Transmembrane helix</keyword>
<dbReference type="Proteomes" id="UP000299084">
    <property type="component" value="Unassembled WGS sequence"/>
</dbReference>
<feature type="domain" description="POPDC1-3" evidence="8">
    <location>
        <begin position="6"/>
        <end position="154"/>
    </location>
</feature>
<keyword evidence="10" id="KW-1185">Reference proteome</keyword>
<reference evidence="9 10" key="1">
    <citation type="journal article" date="2019" name="Mol. Ecol. Resour.">
        <title>Improving Illumina assemblies with Hi-C and long reads: an example with the North African dromedary.</title>
        <authorList>
            <person name="Elbers J.P."/>
            <person name="Rogers M.F."/>
            <person name="Perelman P.L."/>
            <person name="Proskuryakova A.A."/>
            <person name="Serdyukova N.A."/>
            <person name="Johnson W.E."/>
            <person name="Horin P."/>
            <person name="Corander J."/>
            <person name="Murphy D."/>
            <person name="Burger P.A."/>
        </authorList>
    </citation>
    <scope>NUCLEOTIDE SEQUENCE [LARGE SCALE GENOMIC DNA]</scope>
    <source>
        <strain evidence="9">Drom800</strain>
        <tissue evidence="9">Blood</tissue>
    </source>
</reference>
<dbReference type="PANTHER" id="PTHR12101:SF17">
    <property type="entry name" value="BLOOD VESSEL EPICARDIAL SUBSTANCE"/>
    <property type="match status" value="1"/>
</dbReference>
<evidence type="ECO:0000256" key="6">
    <source>
        <dbReference type="ARBA" id="ARBA00023136"/>
    </source>
</evidence>
<accession>A0A5N4DWU0</accession>
<dbReference type="Pfam" id="PF04831">
    <property type="entry name" value="POPDC1-3"/>
    <property type="match status" value="1"/>
</dbReference>
<feature type="non-terminal residue" evidence="9">
    <location>
        <position position="1"/>
    </location>
</feature>
<evidence type="ECO:0000256" key="1">
    <source>
        <dbReference type="ARBA" id="ARBA00004141"/>
    </source>
</evidence>
<keyword evidence="3" id="KW-1003">Cell membrane</keyword>
<dbReference type="GO" id="GO:0042383">
    <property type="term" value="C:sarcolemma"/>
    <property type="evidence" value="ECO:0007669"/>
    <property type="project" value="TreeGrafter"/>
</dbReference>
<dbReference type="PANTHER" id="PTHR12101">
    <property type="entry name" value="POPEYE DOMAIN CONTAINING PROTEIN"/>
    <property type="match status" value="1"/>
</dbReference>
<sequence length="227" mass="26058">HLTCALHFLTGCTLYIVWATLYRCALDIMIWNSVFLGINILHLSYLLYKKRPVKIEKELKGIYQRLFEPLHVPPDLFRRLTGQFCMIQTLKKGQTYAAEDKTSVDDRLSILLKGKMKVSYRGHFLHNIYPCAFIDSPEFRSTQMHKGEKFQVLDKNYSSIIKSVPCTVGADSVRTIKKLDHQLSLCTQLSMLEMRNSIVSSSDSEDGLHQFLRSTSSMSSLRKLSPC</sequence>
<organism evidence="9 10">
    <name type="scientific">Camelus dromedarius</name>
    <name type="common">Dromedary</name>
    <name type="synonym">Arabian camel</name>
    <dbReference type="NCBI Taxonomy" id="9838"/>
    <lineage>
        <taxon>Eukaryota</taxon>
        <taxon>Metazoa</taxon>
        <taxon>Chordata</taxon>
        <taxon>Craniata</taxon>
        <taxon>Vertebrata</taxon>
        <taxon>Euteleostomi</taxon>
        <taxon>Mammalia</taxon>
        <taxon>Eutheria</taxon>
        <taxon>Laurasiatheria</taxon>
        <taxon>Artiodactyla</taxon>
        <taxon>Tylopoda</taxon>
        <taxon>Camelidae</taxon>
        <taxon>Camelus</taxon>
    </lineage>
</organism>
<dbReference type="InterPro" id="IPR055272">
    <property type="entry name" value="POPDC1-3_dom"/>
</dbReference>
<evidence type="ECO:0000259" key="8">
    <source>
        <dbReference type="Pfam" id="PF04831"/>
    </source>
</evidence>